<gene>
    <name evidence="1" type="ORF">MUK42_26942</name>
</gene>
<sequence>MSVGNHNTRILDQSDVSFMVINDGLLATIESWVILVVMSLTEVELPIVLPIIPLHDPDSLVLASELFLDSAQPP</sequence>
<dbReference type="AlphaFoldDB" id="A0A9E7JVV8"/>
<proteinExistence type="predicted"/>
<keyword evidence="2" id="KW-1185">Reference proteome</keyword>
<evidence type="ECO:0000313" key="2">
    <source>
        <dbReference type="Proteomes" id="UP001055439"/>
    </source>
</evidence>
<accession>A0A9E7JVV8</accession>
<name>A0A9E7JVV8_9LILI</name>
<dbReference type="Proteomes" id="UP001055439">
    <property type="component" value="Chromosome 3"/>
</dbReference>
<reference evidence="1" key="1">
    <citation type="submission" date="2022-05" db="EMBL/GenBank/DDBJ databases">
        <title>The Musa troglodytarum L. genome provides insights into the mechanism of non-climacteric behaviour and enrichment of carotenoids.</title>
        <authorList>
            <person name="Wang J."/>
        </authorList>
    </citation>
    <scope>NUCLEOTIDE SEQUENCE</scope>
    <source>
        <tissue evidence="1">Leaf</tissue>
    </source>
</reference>
<dbReference type="EMBL" id="CP097505">
    <property type="protein sequence ID" value="URD94261.1"/>
    <property type="molecule type" value="Genomic_DNA"/>
</dbReference>
<evidence type="ECO:0000313" key="1">
    <source>
        <dbReference type="EMBL" id="URD94261.1"/>
    </source>
</evidence>
<protein>
    <submittedName>
        <fullName evidence="1">Uncharacterized protein</fullName>
    </submittedName>
</protein>
<organism evidence="1 2">
    <name type="scientific">Musa troglodytarum</name>
    <name type="common">fe'i banana</name>
    <dbReference type="NCBI Taxonomy" id="320322"/>
    <lineage>
        <taxon>Eukaryota</taxon>
        <taxon>Viridiplantae</taxon>
        <taxon>Streptophyta</taxon>
        <taxon>Embryophyta</taxon>
        <taxon>Tracheophyta</taxon>
        <taxon>Spermatophyta</taxon>
        <taxon>Magnoliopsida</taxon>
        <taxon>Liliopsida</taxon>
        <taxon>Zingiberales</taxon>
        <taxon>Musaceae</taxon>
        <taxon>Musa</taxon>
    </lineage>
</organism>